<evidence type="ECO:0000313" key="4">
    <source>
        <dbReference type="Proteomes" id="UP000507470"/>
    </source>
</evidence>
<dbReference type="InterPro" id="IPR000315">
    <property type="entry name" value="Znf_B-box"/>
</dbReference>
<name>A0A6J8DVI8_MYTCO</name>
<keyword evidence="1" id="KW-0863">Zinc-finger</keyword>
<dbReference type="SUPFAM" id="SSF57845">
    <property type="entry name" value="B-box zinc-binding domain"/>
    <property type="match status" value="1"/>
</dbReference>
<evidence type="ECO:0000259" key="2">
    <source>
        <dbReference type="PROSITE" id="PS50119"/>
    </source>
</evidence>
<keyword evidence="1" id="KW-0479">Metal-binding</keyword>
<dbReference type="InterPro" id="IPR047153">
    <property type="entry name" value="TRIM45/56/19-like"/>
</dbReference>
<feature type="domain" description="B box-type" evidence="2">
    <location>
        <begin position="10"/>
        <end position="53"/>
    </location>
</feature>
<dbReference type="Gene3D" id="3.30.160.60">
    <property type="entry name" value="Classic Zinc Finger"/>
    <property type="match status" value="1"/>
</dbReference>
<dbReference type="Pfam" id="PF00643">
    <property type="entry name" value="zf-B_box"/>
    <property type="match status" value="1"/>
</dbReference>
<proteinExistence type="predicted"/>
<keyword evidence="4" id="KW-1185">Reference proteome</keyword>
<dbReference type="Proteomes" id="UP000507470">
    <property type="component" value="Unassembled WGS sequence"/>
</dbReference>
<dbReference type="PROSITE" id="PS50119">
    <property type="entry name" value="ZF_BBOX"/>
    <property type="match status" value="1"/>
</dbReference>
<evidence type="ECO:0000313" key="3">
    <source>
        <dbReference type="EMBL" id="CAC5411742.1"/>
    </source>
</evidence>
<protein>
    <recommendedName>
        <fullName evidence="2">B box-type domain-containing protein</fullName>
    </recommendedName>
</protein>
<gene>
    <name evidence="3" type="ORF">MCOR_44794</name>
</gene>
<dbReference type="PANTHER" id="PTHR25462">
    <property type="entry name" value="BONUS, ISOFORM C-RELATED"/>
    <property type="match status" value="1"/>
</dbReference>
<organism evidence="3 4">
    <name type="scientific">Mytilus coruscus</name>
    <name type="common">Sea mussel</name>
    <dbReference type="NCBI Taxonomy" id="42192"/>
    <lineage>
        <taxon>Eukaryota</taxon>
        <taxon>Metazoa</taxon>
        <taxon>Spiralia</taxon>
        <taxon>Lophotrochozoa</taxon>
        <taxon>Mollusca</taxon>
        <taxon>Bivalvia</taxon>
        <taxon>Autobranchia</taxon>
        <taxon>Pteriomorphia</taxon>
        <taxon>Mytilida</taxon>
        <taxon>Mytiloidea</taxon>
        <taxon>Mytilidae</taxon>
        <taxon>Mytilinae</taxon>
        <taxon>Mytilus</taxon>
    </lineage>
</organism>
<reference evidence="3 4" key="1">
    <citation type="submission" date="2020-06" db="EMBL/GenBank/DDBJ databases">
        <authorList>
            <person name="Li R."/>
            <person name="Bekaert M."/>
        </authorList>
    </citation>
    <scope>NUCLEOTIDE SEQUENCE [LARGE SCALE GENOMIC DNA]</scope>
    <source>
        <strain evidence="4">wild</strain>
    </source>
</reference>
<dbReference type="GO" id="GO:0008270">
    <property type="term" value="F:zinc ion binding"/>
    <property type="evidence" value="ECO:0007669"/>
    <property type="project" value="UniProtKB-KW"/>
</dbReference>
<accession>A0A6J8DVI8</accession>
<sequence>MAAQTLSCGVCRHRHISKSSIVWCTEYDEGLCTECDDHHSLSKCSRNHNTIPITEFLKLPPDVLNISQYCQTHKEKYLLYCKKHESPCCGNCIVESHNECRDIVKLVDVIGNVKTSNYFYEIEQMVSEVSNNIKKIRENCQYNLKTLSEQRTKIEYAIEQNRIIISNFLDKIKKDTFKELHEMEKKTNKEIHQVMQSLDENENKTLDFQRNISTIKQHASDLHAFLAIKKLENDVLAEEKFLQSLIDKNPLKGIR</sequence>
<dbReference type="OrthoDB" id="10250935at2759"/>
<evidence type="ECO:0000256" key="1">
    <source>
        <dbReference type="PROSITE-ProRule" id="PRU00024"/>
    </source>
</evidence>
<keyword evidence="1" id="KW-0862">Zinc</keyword>
<dbReference type="EMBL" id="CACVKT020007907">
    <property type="protein sequence ID" value="CAC5411742.1"/>
    <property type="molecule type" value="Genomic_DNA"/>
</dbReference>
<dbReference type="PANTHER" id="PTHR25462:SF296">
    <property type="entry name" value="MEIOTIC P26, ISOFORM F"/>
    <property type="match status" value="1"/>
</dbReference>
<dbReference type="AlphaFoldDB" id="A0A6J8DVI8"/>